<protein>
    <recommendedName>
        <fullName evidence="2">Carboxylesterase type B domain-containing protein</fullName>
    </recommendedName>
</protein>
<evidence type="ECO:0000313" key="3">
    <source>
        <dbReference type="Ensembl" id="ENSCLMP00005049912.1"/>
    </source>
</evidence>
<dbReference type="AlphaFoldDB" id="A0A8C3B1G2"/>
<dbReference type="SUPFAM" id="SSF53474">
    <property type="entry name" value="alpha/beta-Hydrolases"/>
    <property type="match status" value="1"/>
</dbReference>
<keyword evidence="4" id="KW-1185">Reference proteome</keyword>
<sequence length="90" mass="9751">MKLRAKHTCVLLTTVIFLRVAADLHAPEVHTKLGTLRGQYVSVKGKESGVHAYLGVPFAQPPIGPALRLAAPQPVKGWEGMRDATQQPPM</sequence>
<feature type="signal peptide" evidence="1">
    <location>
        <begin position="1"/>
        <end position="22"/>
    </location>
</feature>
<dbReference type="InterPro" id="IPR029058">
    <property type="entry name" value="AB_hydrolase_fold"/>
</dbReference>
<evidence type="ECO:0000259" key="2">
    <source>
        <dbReference type="Pfam" id="PF00135"/>
    </source>
</evidence>
<dbReference type="InterPro" id="IPR002018">
    <property type="entry name" value="CarbesteraseB"/>
</dbReference>
<dbReference type="Ensembl" id="ENSCLMT00005051566.1">
    <property type="protein sequence ID" value="ENSCLMP00005049912.1"/>
    <property type="gene ID" value="ENSCLMG00005022700.1"/>
</dbReference>
<dbReference type="GeneTree" id="ENSGT00940000155200"/>
<feature type="domain" description="Carboxylesterase type B" evidence="2">
    <location>
        <begin position="26"/>
        <end position="90"/>
    </location>
</feature>
<evidence type="ECO:0000256" key="1">
    <source>
        <dbReference type="SAM" id="SignalP"/>
    </source>
</evidence>
<reference evidence="3" key="1">
    <citation type="submission" date="2025-08" db="UniProtKB">
        <authorList>
            <consortium name="Ensembl"/>
        </authorList>
    </citation>
    <scope>IDENTIFICATION</scope>
</reference>
<dbReference type="Proteomes" id="UP000694565">
    <property type="component" value="Unplaced"/>
</dbReference>
<keyword evidence="1" id="KW-0732">Signal</keyword>
<dbReference type="PANTHER" id="PTHR44590:SF4">
    <property type="entry name" value="CARBOXYLIC ESTER HYDROLASE"/>
    <property type="match status" value="1"/>
</dbReference>
<evidence type="ECO:0000313" key="4">
    <source>
        <dbReference type="Proteomes" id="UP000694565"/>
    </source>
</evidence>
<feature type="chain" id="PRO_5034145977" description="Carboxylesterase type B domain-containing protein" evidence="1">
    <location>
        <begin position="23"/>
        <end position="90"/>
    </location>
</feature>
<name>A0A8C3B1G2_CYCLU</name>
<proteinExistence type="predicted"/>
<dbReference type="Pfam" id="PF00135">
    <property type="entry name" value="COesterase"/>
    <property type="match status" value="1"/>
</dbReference>
<dbReference type="PANTHER" id="PTHR44590">
    <property type="entry name" value="CARBOXYLIC ESTER HYDROLASE-RELATED"/>
    <property type="match status" value="1"/>
</dbReference>
<accession>A0A8C3B1G2</accession>
<organism evidence="3 4">
    <name type="scientific">Cyclopterus lumpus</name>
    <name type="common">Lumpsucker</name>
    <dbReference type="NCBI Taxonomy" id="8103"/>
    <lineage>
        <taxon>Eukaryota</taxon>
        <taxon>Metazoa</taxon>
        <taxon>Chordata</taxon>
        <taxon>Craniata</taxon>
        <taxon>Vertebrata</taxon>
        <taxon>Euteleostomi</taxon>
        <taxon>Actinopterygii</taxon>
        <taxon>Neopterygii</taxon>
        <taxon>Teleostei</taxon>
        <taxon>Neoteleostei</taxon>
        <taxon>Acanthomorphata</taxon>
        <taxon>Eupercaria</taxon>
        <taxon>Perciformes</taxon>
        <taxon>Cottioidei</taxon>
        <taxon>Cottales</taxon>
        <taxon>Cyclopteridae</taxon>
        <taxon>Cyclopterus</taxon>
    </lineage>
</organism>
<dbReference type="Gene3D" id="3.40.50.1820">
    <property type="entry name" value="alpha/beta hydrolase"/>
    <property type="match status" value="1"/>
</dbReference>
<reference evidence="3" key="2">
    <citation type="submission" date="2025-09" db="UniProtKB">
        <authorList>
            <consortium name="Ensembl"/>
        </authorList>
    </citation>
    <scope>IDENTIFICATION</scope>
</reference>